<keyword evidence="5" id="KW-0963">Cytoplasm</keyword>
<protein>
    <recommendedName>
        <fullName evidence="14">Protein transport protein Sec31A</fullName>
    </recommendedName>
    <alternativeName>
        <fullName evidence="16">SEC31-like protein 1</fullName>
    </alternativeName>
    <alternativeName>
        <fullName evidence="15">SEC31-related protein A</fullName>
    </alternativeName>
</protein>
<gene>
    <name evidence="20" type="primary">LOC106562280</name>
</gene>
<feature type="region of interest" description="Disordered" evidence="18">
    <location>
        <begin position="1049"/>
        <end position="1104"/>
    </location>
</feature>
<feature type="repeat" description="WD" evidence="17">
    <location>
        <begin position="256"/>
        <end position="298"/>
    </location>
</feature>
<keyword evidence="6 17" id="KW-0853">WD repeat</keyword>
<dbReference type="InterPro" id="IPR036322">
    <property type="entry name" value="WD40_repeat_dom_sf"/>
</dbReference>
<evidence type="ECO:0000256" key="17">
    <source>
        <dbReference type="PROSITE-ProRule" id="PRU00221"/>
    </source>
</evidence>
<dbReference type="PANTHER" id="PTHR13923">
    <property type="entry name" value="SEC31-RELATED PROTEIN"/>
    <property type="match status" value="1"/>
</dbReference>
<reference evidence="20" key="1">
    <citation type="submission" date="2025-08" db="UniProtKB">
        <authorList>
            <consortium name="RefSeq"/>
        </authorList>
    </citation>
    <scope>IDENTIFICATION</scope>
</reference>
<evidence type="ECO:0000256" key="12">
    <source>
        <dbReference type="ARBA" id="ARBA00023329"/>
    </source>
</evidence>
<evidence type="ECO:0000256" key="14">
    <source>
        <dbReference type="ARBA" id="ARBA00039468"/>
    </source>
</evidence>
<feature type="compositionally biased region" description="Pro residues" evidence="18">
    <location>
        <begin position="1082"/>
        <end position="1098"/>
    </location>
</feature>
<dbReference type="Gene3D" id="1.20.940.10">
    <property type="entry name" value="Functional domain of the splicing factor Prp18"/>
    <property type="match status" value="1"/>
</dbReference>
<dbReference type="GO" id="GO:0090110">
    <property type="term" value="P:COPII-coated vesicle cargo loading"/>
    <property type="evidence" value="ECO:0007669"/>
    <property type="project" value="TreeGrafter"/>
</dbReference>
<dbReference type="GO" id="GO:0005789">
    <property type="term" value="C:endoplasmic reticulum membrane"/>
    <property type="evidence" value="ECO:0007669"/>
    <property type="project" value="UniProtKB-SubCell"/>
</dbReference>
<evidence type="ECO:0000256" key="3">
    <source>
        <dbReference type="ARBA" id="ARBA00009358"/>
    </source>
</evidence>
<evidence type="ECO:0000256" key="13">
    <source>
        <dbReference type="ARBA" id="ARBA00025471"/>
    </source>
</evidence>
<dbReference type="GO" id="GO:0070971">
    <property type="term" value="C:endoplasmic reticulum exit site"/>
    <property type="evidence" value="ECO:0007669"/>
    <property type="project" value="TreeGrafter"/>
</dbReference>
<evidence type="ECO:0000256" key="2">
    <source>
        <dbReference type="ARBA" id="ARBA00004406"/>
    </source>
</evidence>
<organism evidence="19 20">
    <name type="scientific">Salmo salar</name>
    <name type="common">Atlantic salmon</name>
    <dbReference type="NCBI Taxonomy" id="8030"/>
    <lineage>
        <taxon>Eukaryota</taxon>
        <taxon>Metazoa</taxon>
        <taxon>Chordata</taxon>
        <taxon>Craniata</taxon>
        <taxon>Vertebrata</taxon>
        <taxon>Euteleostomi</taxon>
        <taxon>Actinopterygii</taxon>
        <taxon>Neopterygii</taxon>
        <taxon>Teleostei</taxon>
        <taxon>Protacanthopterygii</taxon>
        <taxon>Salmoniformes</taxon>
        <taxon>Salmonidae</taxon>
        <taxon>Salmoninae</taxon>
        <taxon>Salmo</taxon>
    </lineage>
</organism>
<dbReference type="PANTHER" id="PTHR13923:SF23">
    <property type="entry name" value="PROTEIN TRANSPORT PROTEIN SEC31A"/>
    <property type="match status" value="1"/>
</dbReference>
<keyword evidence="8" id="KW-0256">Endoplasmic reticulum</keyword>
<evidence type="ECO:0000256" key="10">
    <source>
        <dbReference type="ARBA" id="ARBA00022927"/>
    </source>
</evidence>
<keyword evidence="19" id="KW-1185">Reference proteome</keyword>
<dbReference type="PROSITE" id="PS50082">
    <property type="entry name" value="WD_REPEATS_2"/>
    <property type="match status" value="2"/>
</dbReference>
<keyword evidence="9" id="KW-0931">ER-Golgi transport</keyword>
<comment type="similarity">
    <text evidence="3">Belongs to the WD repeat SEC31 family.</text>
</comment>
<dbReference type="GeneID" id="106562280"/>
<evidence type="ECO:0000256" key="11">
    <source>
        <dbReference type="ARBA" id="ARBA00023136"/>
    </source>
</evidence>
<dbReference type="RefSeq" id="XP_013982563.2">
    <property type="nucleotide sequence ID" value="XM_014127088.2"/>
</dbReference>
<evidence type="ECO:0000256" key="4">
    <source>
        <dbReference type="ARBA" id="ARBA00022448"/>
    </source>
</evidence>
<proteinExistence type="inferred from homology"/>
<keyword evidence="4" id="KW-0813">Transport</keyword>
<dbReference type="SMART" id="SM00320">
    <property type="entry name" value="WD40"/>
    <property type="match status" value="6"/>
</dbReference>
<accession>A0A1S3KV53</accession>
<evidence type="ECO:0000256" key="8">
    <source>
        <dbReference type="ARBA" id="ARBA00022824"/>
    </source>
</evidence>
<dbReference type="GO" id="GO:0030127">
    <property type="term" value="C:COPII vesicle coat"/>
    <property type="evidence" value="ECO:0007669"/>
    <property type="project" value="TreeGrafter"/>
</dbReference>
<dbReference type="GO" id="GO:0015031">
    <property type="term" value="P:protein transport"/>
    <property type="evidence" value="ECO:0007669"/>
    <property type="project" value="UniProtKB-KW"/>
</dbReference>
<name>A0A1S3KV53_SALSA</name>
<evidence type="ECO:0000256" key="7">
    <source>
        <dbReference type="ARBA" id="ARBA00022737"/>
    </source>
</evidence>
<dbReference type="InterPro" id="IPR001680">
    <property type="entry name" value="WD40_rpt"/>
</dbReference>
<dbReference type="SUPFAM" id="SSF50978">
    <property type="entry name" value="WD40 repeat-like"/>
    <property type="match status" value="1"/>
</dbReference>
<dbReference type="GO" id="GO:0005198">
    <property type="term" value="F:structural molecule activity"/>
    <property type="evidence" value="ECO:0007669"/>
    <property type="project" value="TreeGrafter"/>
</dbReference>
<dbReference type="InterPro" id="IPR040251">
    <property type="entry name" value="SEC31-like"/>
</dbReference>
<dbReference type="Pfam" id="PF00400">
    <property type="entry name" value="WD40"/>
    <property type="match status" value="2"/>
</dbReference>
<keyword evidence="12" id="KW-0968">Cytoplasmic vesicle</keyword>
<comment type="function">
    <text evidence="13">Component of the coat protein complex II (COPII) which promotes the formation of transport vesicles from the endoplasmic reticulum (ER). The coat has two main functions, the physical deformation of the endoplasmic reticulum membrane into vesicles and the selection of cargo molecules.</text>
</comment>
<comment type="subcellular location">
    <subcellularLocation>
        <location evidence="1">Cytoplasmic vesicle</location>
        <location evidence="1">COPII-coated vesicle membrane</location>
        <topology evidence="1">Peripheral membrane protein</topology>
        <orientation evidence="1">Cytoplasmic side</orientation>
    </subcellularLocation>
    <subcellularLocation>
        <location evidence="2">Endoplasmic reticulum membrane</location>
        <topology evidence="2">Peripheral membrane protein</topology>
    </subcellularLocation>
</comment>
<feature type="compositionally biased region" description="Polar residues" evidence="18">
    <location>
        <begin position="1049"/>
        <end position="1058"/>
    </location>
</feature>
<dbReference type="InterPro" id="IPR015943">
    <property type="entry name" value="WD40/YVTN_repeat-like_dom_sf"/>
</dbReference>
<evidence type="ECO:0000256" key="1">
    <source>
        <dbReference type="ARBA" id="ARBA00004299"/>
    </source>
</evidence>
<feature type="compositionally biased region" description="Polar residues" evidence="18">
    <location>
        <begin position="1213"/>
        <end position="1223"/>
    </location>
</feature>
<sequence length="1451" mass="155721">MKLKEINRTAIQSWSPAQHHPVYLAAGTSAQQLDASFSTSASLEIFELDLAEPSLDMKLRGAYSSSHRYHKLAWGPHGMDAQGLPSGVLIAGGENGDVILYDPAKIIAGHSDVVIAQSNKHSGPVRALDVNSFQTNLVASGGNESEIYIWDLNNFGSPMTPGPKTQPLEDISCVAWNRQVQHILASASPSGRASIWDLRKNDLIIKVSDHSNRMHCSGLEWNPEVATQLVLASEDDRMPVIQIWDLRFATSPLKVLENHTRGVLAIAWSLADPELLLSCGKDNRILCWNPNTAEVLYELPTSTQWCFDIQWCPRNPAVLSAAAFDGHISIYSIMGGSSQAFSQTQADTISTSFGNMDPFGMGQTLPPLQLSQPSPASTTITPLKKPPKWIRRPVGASFAFGGKLVSLENIKPNPQQPQQPTAHVVHISQVITETTFLERSAQLQATLAAGSFIVFCQEKMDSAQNEFEKTVWSFLKVNFENDARGKYLELLGYKKEELAAKIAAALEGEPIQPEEVDLQAVSDLTNLQPVPGFDPTSTMPSLQSAVQLDLAPPVPTLQPLADPGLPPADAFDLIAATNLQPAAELELTPAPEPEAEDPFDLIAAANLQPAAELELTPAPETEAEDPFDLIAAANLQPAAELELTPAPEPEAEDPFDLIAAANLQPAAELELTPAPEPEAEDPFDLIAAANLQPAVELELTPAPEPLAAEADLTEALGAEAIAQEEMPVDEEIPLEEEAAPPVEAEASLPGETPAPVPEGIKLRVSQGVDGLITQALLTGDFQGAVDLCLHDNRMADSIILAIAGGAELLEKTQRKYFTKTHSKITKLISAVVMRDWRDMLQTCELQNWKEALAAVMTYAQPEEFSSLCDLLGCRLEAVEDSTLQAQACLCYICAGNVEKLVTCWTRAQDRHCPLSLQDLVEKVVVLRKAVEQNQESGPSAVGLLLGERMSQYASLLASQGSLTNAIAYLPQNTEQVAVQQLRDRLSRALGQQAPAVAQPQLPSPQPTAAQPRQPFTPAQPSMVSQQPAPAPVPAAAPAPQQYYQPVRSASTVTSWSNQTPTALPSVPPPPHLGPATTEPQVQPTPPMYGMPPSGPAAPPASSSAAYPPMYSHQYQPYPPASQYNRGTGGPAIYSPLQYSAPPPPPSFSSSSPQAPAPGFMPQYTQQPLYPPPSMGQPVSSAPPFSPPPLSSGASFQHGGPGSPASYMPPLPPTGSSEGYNPDTTCFMEGEGPQNGWNDPPNLNRVPKKKKVPENYTPPSPITAPIFSPLGAGDPQQPPYMPPGQAQNQVPYQGMQQQMASPPMNPGMLKTRGGSVEGAPGAPTGDVIQPLQSIPAEKITMKPIPDEHLVLKNTFEGLIHKCLAAATDPQTKRKLDDANKRLEALYDKLREQTLSPAIVGGLHNMVQCIESRSYVESLNIHTHIVSSSNFSETSAFMPVLKVVLTQANKLGV</sequence>
<feature type="repeat" description="WD" evidence="17">
    <location>
        <begin position="118"/>
        <end position="154"/>
    </location>
</feature>
<evidence type="ECO:0000256" key="9">
    <source>
        <dbReference type="ARBA" id="ARBA00022892"/>
    </source>
</evidence>
<dbReference type="Gene3D" id="1.25.40.1030">
    <property type="match status" value="2"/>
</dbReference>
<dbReference type="Gene3D" id="2.130.10.10">
    <property type="entry name" value="YVTN repeat-like/Quinoprotein amine dehydrogenase"/>
    <property type="match status" value="1"/>
</dbReference>
<evidence type="ECO:0000256" key="5">
    <source>
        <dbReference type="ARBA" id="ARBA00022490"/>
    </source>
</evidence>
<dbReference type="Proteomes" id="UP001652741">
    <property type="component" value="Chromosome ssa01"/>
</dbReference>
<evidence type="ECO:0000256" key="15">
    <source>
        <dbReference type="ARBA" id="ARBA00041470"/>
    </source>
</evidence>
<keyword evidence="10" id="KW-0653">Protein transport</keyword>
<dbReference type="PRINTS" id="PR01217">
    <property type="entry name" value="PRICHEXTENSN"/>
</dbReference>
<keyword evidence="11" id="KW-0472">Membrane</keyword>
<feature type="region of interest" description="Disordered" evidence="18">
    <location>
        <begin position="1117"/>
        <end position="1242"/>
    </location>
</feature>
<evidence type="ECO:0000256" key="6">
    <source>
        <dbReference type="ARBA" id="ARBA00022574"/>
    </source>
</evidence>
<keyword evidence="7" id="KW-0677">Repeat</keyword>
<dbReference type="GO" id="GO:0007029">
    <property type="term" value="P:endoplasmic reticulum organization"/>
    <property type="evidence" value="ECO:0007669"/>
    <property type="project" value="TreeGrafter"/>
</dbReference>
<feature type="region of interest" description="Disordered" evidence="18">
    <location>
        <begin position="992"/>
        <end position="1036"/>
    </location>
</feature>
<evidence type="ECO:0000313" key="19">
    <source>
        <dbReference type="Proteomes" id="UP001652741"/>
    </source>
</evidence>
<feature type="compositionally biased region" description="Low complexity" evidence="18">
    <location>
        <begin position="1147"/>
        <end position="1167"/>
    </location>
</feature>
<evidence type="ECO:0000313" key="20">
    <source>
        <dbReference type="RefSeq" id="XP_013982563.2"/>
    </source>
</evidence>
<evidence type="ECO:0000256" key="18">
    <source>
        <dbReference type="SAM" id="MobiDB-lite"/>
    </source>
</evidence>
<evidence type="ECO:0000256" key="16">
    <source>
        <dbReference type="ARBA" id="ARBA00043112"/>
    </source>
</evidence>